<dbReference type="Pfam" id="PF02082">
    <property type="entry name" value="Rrf2"/>
    <property type="match status" value="1"/>
</dbReference>
<evidence type="ECO:0000256" key="1">
    <source>
        <dbReference type="ARBA" id="ARBA00023125"/>
    </source>
</evidence>
<dbReference type="Gene3D" id="1.10.10.10">
    <property type="entry name" value="Winged helix-like DNA-binding domain superfamily/Winged helix DNA-binding domain"/>
    <property type="match status" value="1"/>
</dbReference>
<sequence length="145" mass="15850">MQLSLHTDYALRVLMALAATNRQLSVEDIARRYDISRNHLAKVAQRLQTEGYVETFRGRGGGMRLARPANEIRAGEVVRRFETLDSFVGCFTAGTGCAVNGLCALKPALAGALEAFLVHLDQFTLDELVPDADKFARRLEAVAAA</sequence>
<dbReference type="RefSeq" id="WP_159792369.1">
    <property type="nucleotide sequence ID" value="NZ_WTYM01000030.1"/>
</dbReference>
<dbReference type="GO" id="GO:0003677">
    <property type="term" value="F:DNA binding"/>
    <property type="evidence" value="ECO:0007669"/>
    <property type="project" value="UniProtKB-KW"/>
</dbReference>
<dbReference type="Proteomes" id="UP000433652">
    <property type="component" value="Unassembled WGS sequence"/>
</dbReference>
<dbReference type="InterPro" id="IPR036388">
    <property type="entry name" value="WH-like_DNA-bd_sf"/>
</dbReference>
<dbReference type="InterPro" id="IPR000944">
    <property type="entry name" value="Tscrpt_reg_Rrf2"/>
</dbReference>
<protein>
    <submittedName>
        <fullName evidence="2">Rrf2 family transcriptional regulator</fullName>
    </submittedName>
</protein>
<dbReference type="OrthoDB" id="9802344at2"/>
<dbReference type="PANTHER" id="PTHR33221">
    <property type="entry name" value="WINGED HELIX-TURN-HELIX TRANSCRIPTIONAL REGULATOR, RRF2 FAMILY"/>
    <property type="match status" value="1"/>
</dbReference>
<accession>A0A6I4SUA1</accession>
<reference evidence="2 3" key="1">
    <citation type="submission" date="2019-12" db="EMBL/GenBank/DDBJ databases">
        <title>Genomic-based taxomic classification of the family Erythrobacteraceae.</title>
        <authorList>
            <person name="Xu L."/>
        </authorList>
    </citation>
    <scope>NUCLEOTIDE SEQUENCE [LARGE SCALE GENOMIC DNA]</scope>
    <source>
        <strain evidence="2 3">MCCC 1K01500</strain>
    </source>
</reference>
<evidence type="ECO:0000313" key="3">
    <source>
        <dbReference type="Proteomes" id="UP000433652"/>
    </source>
</evidence>
<proteinExistence type="predicted"/>
<dbReference type="NCBIfam" id="TIGR00738">
    <property type="entry name" value="rrf2_super"/>
    <property type="match status" value="1"/>
</dbReference>
<keyword evidence="3" id="KW-1185">Reference proteome</keyword>
<comment type="caution">
    <text evidence="2">The sequence shown here is derived from an EMBL/GenBank/DDBJ whole genome shotgun (WGS) entry which is preliminary data.</text>
</comment>
<dbReference type="PANTHER" id="PTHR33221:SF4">
    <property type="entry name" value="HTH-TYPE TRANSCRIPTIONAL REPRESSOR NSRR"/>
    <property type="match status" value="1"/>
</dbReference>
<organism evidence="2 3">
    <name type="scientific">Croceibacterium salegens</name>
    <dbReference type="NCBI Taxonomy" id="1737568"/>
    <lineage>
        <taxon>Bacteria</taxon>
        <taxon>Pseudomonadati</taxon>
        <taxon>Pseudomonadota</taxon>
        <taxon>Alphaproteobacteria</taxon>
        <taxon>Sphingomonadales</taxon>
        <taxon>Erythrobacteraceae</taxon>
        <taxon>Croceibacterium</taxon>
    </lineage>
</organism>
<dbReference type="GO" id="GO:0005829">
    <property type="term" value="C:cytosol"/>
    <property type="evidence" value="ECO:0007669"/>
    <property type="project" value="TreeGrafter"/>
</dbReference>
<dbReference type="PROSITE" id="PS51197">
    <property type="entry name" value="HTH_RRF2_2"/>
    <property type="match status" value="1"/>
</dbReference>
<name>A0A6I4SUA1_9SPHN</name>
<keyword evidence="1" id="KW-0238">DNA-binding</keyword>
<gene>
    <name evidence="2" type="ORF">GRI89_03810</name>
</gene>
<dbReference type="SUPFAM" id="SSF46785">
    <property type="entry name" value="Winged helix' DNA-binding domain"/>
    <property type="match status" value="1"/>
</dbReference>
<dbReference type="EMBL" id="WTYM01000030">
    <property type="protein sequence ID" value="MXO58667.1"/>
    <property type="molecule type" value="Genomic_DNA"/>
</dbReference>
<evidence type="ECO:0000313" key="2">
    <source>
        <dbReference type="EMBL" id="MXO58667.1"/>
    </source>
</evidence>
<dbReference type="InterPro" id="IPR036390">
    <property type="entry name" value="WH_DNA-bd_sf"/>
</dbReference>
<dbReference type="AlphaFoldDB" id="A0A6I4SUA1"/>
<dbReference type="GO" id="GO:0003700">
    <property type="term" value="F:DNA-binding transcription factor activity"/>
    <property type="evidence" value="ECO:0007669"/>
    <property type="project" value="TreeGrafter"/>
</dbReference>